<keyword evidence="2 5" id="KW-0479">Metal-binding</keyword>
<comment type="cofactor">
    <cofactor evidence="1">
        <name>Mg(2+)</name>
        <dbReference type="ChEBI" id="CHEBI:18420"/>
    </cofactor>
</comment>
<evidence type="ECO:0000259" key="6">
    <source>
        <dbReference type="Pfam" id="PF03328"/>
    </source>
</evidence>
<dbReference type="GO" id="GO:0000287">
    <property type="term" value="F:magnesium ion binding"/>
    <property type="evidence" value="ECO:0007669"/>
    <property type="project" value="TreeGrafter"/>
</dbReference>
<keyword evidence="8" id="KW-1185">Reference proteome</keyword>
<keyword evidence="3 5" id="KW-0460">Magnesium</keyword>
<evidence type="ECO:0000313" key="8">
    <source>
        <dbReference type="Proteomes" id="UP000077519"/>
    </source>
</evidence>
<feature type="binding site" evidence="5">
    <location>
        <position position="151"/>
    </location>
    <ligand>
        <name>Mg(2+)</name>
        <dbReference type="ChEBI" id="CHEBI:18420"/>
    </ligand>
</feature>
<gene>
    <name evidence="7" type="ORF">A3K89_13170</name>
</gene>
<evidence type="ECO:0000256" key="1">
    <source>
        <dbReference type="ARBA" id="ARBA00001946"/>
    </source>
</evidence>
<dbReference type="PANTHER" id="PTHR32308:SF0">
    <property type="entry name" value="HPCH_HPAI ALDOLASE_CITRATE LYASE DOMAIN-CONTAINING PROTEIN"/>
    <property type="match status" value="1"/>
</dbReference>
<comment type="caution">
    <text evidence="7">The sequence shown here is derived from an EMBL/GenBank/DDBJ whole genome shotgun (WGS) entry which is preliminary data.</text>
</comment>
<dbReference type="AlphaFoldDB" id="A0A177Y6N5"/>
<accession>A0A177Y6N5</accession>
<name>A0A177Y6N5_9NOCA</name>
<protein>
    <recommendedName>
        <fullName evidence="6">HpcH/HpaI aldolase/citrate lyase domain-containing protein</fullName>
    </recommendedName>
</protein>
<dbReference type="Proteomes" id="UP000077519">
    <property type="component" value="Unassembled WGS sequence"/>
</dbReference>
<feature type="binding site" evidence="4">
    <location>
        <position position="68"/>
    </location>
    <ligand>
        <name>substrate</name>
    </ligand>
</feature>
<dbReference type="GO" id="GO:0006107">
    <property type="term" value="P:oxaloacetate metabolic process"/>
    <property type="evidence" value="ECO:0007669"/>
    <property type="project" value="TreeGrafter"/>
</dbReference>
<dbReference type="PIRSF" id="PIRSF015582">
    <property type="entry name" value="Cit_lyase_B"/>
    <property type="match status" value="1"/>
</dbReference>
<evidence type="ECO:0000256" key="4">
    <source>
        <dbReference type="PIRSR" id="PIRSR015582-1"/>
    </source>
</evidence>
<dbReference type="EMBL" id="LVHI01000040">
    <property type="protein sequence ID" value="OAK51166.1"/>
    <property type="molecule type" value="Genomic_DNA"/>
</dbReference>
<dbReference type="InterPro" id="IPR015813">
    <property type="entry name" value="Pyrv/PenolPyrv_kinase-like_dom"/>
</dbReference>
<feature type="binding site" evidence="4">
    <location>
        <position position="125"/>
    </location>
    <ligand>
        <name>substrate</name>
    </ligand>
</feature>
<dbReference type="RefSeq" id="WP_068431701.1">
    <property type="nucleotide sequence ID" value="NZ_LVHI01000040.1"/>
</dbReference>
<reference evidence="7 8" key="1">
    <citation type="submission" date="2016-03" db="EMBL/GenBank/DDBJ databases">
        <title>Genome sequence of Rhodococcus kyotonensis KB10.</title>
        <authorList>
            <person name="Jeong H."/>
            <person name="Hong C.E."/>
            <person name="Jo S.H."/>
            <person name="Park J.M."/>
        </authorList>
    </citation>
    <scope>NUCLEOTIDE SEQUENCE [LARGE SCALE GENOMIC DNA]</scope>
    <source>
        <strain evidence="7 8">KB10</strain>
    </source>
</reference>
<dbReference type="GO" id="GO:0003824">
    <property type="term" value="F:catalytic activity"/>
    <property type="evidence" value="ECO:0007669"/>
    <property type="project" value="InterPro"/>
</dbReference>
<dbReference type="PANTHER" id="PTHR32308">
    <property type="entry name" value="LYASE BETA SUBUNIT, PUTATIVE (AFU_ORTHOLOGUE AFUA_4G13030)-RELATED"/>
    <property type="match status" value="1"/>
</dbReference>
<evidence type="ECO:0000313" key="7">
    <source>
        <dbReference type="EMBL" id="OAK51166.1"/>
    </source>
</evidence>
<evidence type="ECO:0000256" key="3">
    <source>
        <dbReference type="ARBA" id="ARBA00022842"/>
    </source>
</evidence>
<dbReference type="SUPFAM" id="SSF51621">
    <property type="entry name" value="Phosphoenolpyruvate/pyruvate domain"/>
    <property type="match status" value="1"/>
</dbReference>
<feature type="domain" description="HpcH/HpaI aldolase/citrate lyase" evidence="6">
    <location>
        <begin position="7"/>
        <end position="221"/>
    </location>
</feature>
<feature type="binding site" evidence="5">
    <location>
        <position position="125"/>
    </location>
    <ligand>
        <name>Mg(2+)</name>
        <dbReference type="ChEBI" id="CHEBI:18420"/>
    </ligand>
</feature>
<organism evidence="7 8">
    <name type="scientific">Rhodococcoides kyotonense</name>
    <dbReference type="NCBI Taxonomy" id="398843"/>
    <lineage>
        <taxon>Bacteria</taxon>
        <taxon>Bacillati</taxon>
        <taxon>Actinomycetota</taxon>
        <taxon>Actinomycetes</taxon>
        <taxon>Mycobacteriales</taxon>
        <taxon>Nocardiaceae</taxon>
        <taxon>Rhodococcoides</taxon>
    </lineage>
</organism>
<dbReference type="Gene3D" id="3.20.20.60">
    <property type="entry name" value="Phosphoenolpyruvate-binding domains"/>
    <property type="match status" value="1"/>
</dbReference>
<dbReference type="Pfam" id="PF03328">
    <property type="entry name" value="HpcH_HpaI"/>
    <property type="match status" value="1"/>
</dbReference>
<evidence type="ECO:0000256" key="5">
    <source>
        <dbReference type="PIRSR" id="PIRSR015582-2"/>
    </source>
</evidence>
<proteinExistence type="predicted"/>
<dbReference type="InterPro" id="IPR040442">
    <property type="entry name" value="Pyrv_kinase-like_dom_sf"/>
</dbReference>
<sequence>MNKAVPRSFLYVPAVKPELFDKAAAGDADAIIVDLEDAVPLGLKDAARRDVRAWLAGRIATRTEVWVRVTPEFLHEDLDVAASAGVDGVMIAKCSVDALAWAETLLDDLETARGLRPLGLIGLIETAASLRSIDGMAKFERVRTFGIGEVDLLADLRITRTADTTGVIDALRLQVVIDCAAAGLAAPIAPTSTDFRDLDGFAATTTRFVEMGFRGRTALHPKQIPIINDALTPSDEDVTRAHRLLELYRLADGGPTVDDNGRFVDEAVVRGAREILARV</sequence>
<evidence type="ECO:0000256" key="2">
    <source>
        <dbReference type="ARBA" id="ARBA00022723"/>
    </source>
</evidence>
<dbReference type="InterPro" id="IPR005000">
    <property type="entry name" value="Aldolase/citrate-lyase_domain"/>
</dbReference>
<dbReference type="InterPro" id="IPR011206">
    <property type="entry name" value="Citrate_lyase_beta/mcl1/mcl2"/>
</dbReference>